<evidence type="ECO:0000313" key="3">
    <source>
        <dbReference type="Proteomes" id="UP000612585"/>
    </source>
</evidence>
<comment type="caution">
    <text evidence="2">The sequence shown here is derived from an EMBL/GenBank/DDBJ whole genome shotgun (WGS) entry which is preliminary data.</text>
</comment>
<protein>
    <recommendedName>
        <fullName evidence="1">HTH marR-type domain-containing protein</fullName>
    </recommendedName>
</protein>
<dbReference type="InterPro" id="IPR000835">
    <property type="entry name" value="HTH_MarR-typ"/>
</dbReference>
<dbReference type="InterPro" id="IPR036390">
    <property type="entry name" value="WH_DNA-bd_sf"/>
</dbReference>
<dbReference type="InterPro" id="IPR039422">
    <property type="entry name" value="MarR/SlyA-like"/>
</dbReference>
<reference evidence="2" key="1">
    <citation type="submission" date="2021-01" db="EMBL/GenBank/DDBJ databases">
        <title>Whole genome shotgun sequence of Virgisporangium aurantiacum NBRC 16421.</title>
        <authorList>
            <person name="Komaki H."/>
            <person name="Tamura T."/>
        </authorList>
    </citation>
    <scope>NUCLEOTIDE SEQUENCE</scope>
    <source>
        <strain evidence="2">NBRC 16421</strain>
    </source>
</reference>
<dbReference type="Gene3D" id="1.10.10.10">
    <property type="entry name" value="Winged helix-like DNA-binding domain superfamily/Winged helix DNA-binding domain"/>
    <property type="match status" value="1"/>
</dbReference>
<dbReference type="AlphaFoldDB" id="A0A8J4E4M3"/>
<evidence type="ECO:0000313" key="2">
    <source>
        <dbReference type="EMBL" id="GIJ61391.1"/>
    </source>
</evidence>
<dbReference type="PANTHER" id="PTHR33164">
    <property type="entry name" value="TRANSCRIPTIONAL REGULATOR, MARR FAMILY"/>
    <property type="match status" value="1"/>
</dbReference>
<keyword evidence="3" id="KW-1185">Reference proteome</keyword>
<dbReference type="PRINTS" id="PR00598">
    <property type="entry name" value="HTHMARR"/>
</dbReference>
<evidence type="ECO:0000259" key="1">
    <source>
        <dbReference type="PROSITE" id="PS50995"/>
    </source>
</evidence>
<proteinExistence type="predicted"/>
<gene>
    <name evidence="2" type="ORF">Vau01_089070</name>
</gene>
<dbReference type="PROSITE" id="PS50995">
    <property type="entry name" value="HTH_MARR_2"/>
    <property type="match status" value="1"/>
</dbReference>
<dbReference type="Pfam" id="PF01047">
    <property type="entry name" value="MarR"/>
    <property type="match status" value="1"/>
</dbReference>
<dbReference type="EMBL" id="BOPG01000065">
    <property type="protein sequence ID" value="GIJ61391.1"/>
    <property type="molecule type" value="Genomic_DNA"/>
</dbReference>
<dbReference type="SUPFAM" id="SSF46785">
    <property type="entry name" value="Winged helix' DNA-binding domain"/>
    <property type="match status" value="1"/>
</dbReference>
<dbReference type="GO" id="GO:0006950">
    <property type="term" value="P:response to stress"/>
    <property type="evidence" value="ECO:0007669"/>
    <property type="project" value="TreeGrafter"/>
</dbReference>
<organism evidence="2 3">
    <name type="scientific">Virgisporangium aurantiacum</name>
    <dbReference type="NCBI Taxonomy" id="175570"/>
    <lineage>
        <taxon>Bacteria</taxon>
        <taxon>Bacillati</taxon>
        <taxon>Actinomycetota</taxon>
        <taxon>Actinomycetes</taxon>
        <taxon>Micromonosporales</taxon>
        <taxon>Micromonosporaceae</taxon>
        <taxon>Virgisporangium</taxon>
    </lineage>
</organism>
<dbReference type="GO" id="GO:0003700">
    <property type="term" value="F:DNA-binding transcription factor activity"/>
    <property type="evidence" value="ECO:0007669"/>
    <property type="project" value="InterPro"/>
</dbReference>
<dbReference type="SMART" id="SM00347">
    <property type="entry name" value="HTH_MARR"/>
    <property type="match status" value="1"/>
</dbReference>
<dbReference type="PANTHER" id="PTHR33164:SF43">
    <property type="entry name" value="HTH-TYPE TRANSCRIPTIONAL REPRESSOR YETL"/>
    <property type="match status" value="1"/>
</dbReference>
<dbReference type="Proteomes" id="UP000612585">
    <property type="component" value="Unassembled WGS sequence"/>
</dbReference>
<sequence>MAGTVFRVSASPSDDDDLAGLFWAVARRLRHASSVQLEQWDITPGQSRALRVLAKHGDMRLNHLSEHLRIAPRSTTEVVDALEERGLVERRPDPTDRRATLVTLTERGSGVADDLRKAAWAETDRSFAALNPEDRTTLARILRALRD</sequence>
<accession>A0A8J4E4M3</accession>
<feature type="domain" description="HTH marR-type" evidence="1">
    <location>
        <begin position="15"/>
        <end position="147"/>
    </location>
</feature>
<name>A0A8J4E4M3_9ACTN</name>
<dbReference type="InterPro" id="IPR036388">
    <property type="entry name" value="WH-like_DNA-bd_sf"/>
</dbReference>